<dbReference type="PROSITE" id="PS00525">
    <property type="entry name" value="RIBOSOMAL_L6_1"/>
    <property type="match status" value="1"/>
</dbReference>
<dbReference type="GO" id="GO:0003735">
    <property type="term" value="F:structural constituent of ribosome"/>
    <property type="evidence" value="ECO:0007669"/>
    <property type="project" value="InterPro"/>
</dbReference>
<dbReference type="Pfam" id="PF00347">
    <property type="entry name" value="Ribosomal_L6"/>
    <property type="match status" value="2"/>
</dbReference>
<keyword evidence="5" id="KW-0687">Ribonucleoprotein</keyword>
<evidence type="ECO:0000256" key="3">
    <source>
        <dbReference type="ARBA" id="ARBA00022884"/>
    </source>
</evidence>
<keyword evidence="2" id="KW-0699">rRNA-binding</keyword>
<dbReference type="FunFam" id="3.90.930.12:FF:000001">
    <property type="entry name" value="50S ribosomal protein L6"/>
    <property type="match status" value="1"/>
</dbReference>
<dbReference type="InterPro" id="IPR036789">
    <property type="entry name" value="Ribosomal_uL6-like_a/b-dom_sf"/>
</dbReference>
<evidence type="ECO:0000256" key="5">
    <source>
        <dbReference type="ARBA" id="ARBA00023274"/>
    </source>
</evidence>
<dbReference type="PIRSF" id="PIRSF002162">
    <property type="entry name" value="Ribosomal_L6"/>
    <property type="match status" value="1"/>
</dbReference>
<dbReference type="PRINTS" id="PR00059">
    <property type="entry name" value="RIBOSOMALL6"/>
</dbReference>
<dbReference type="FunFam" id="3.90.930.12:FF:000002">
    <property type="entry name" value="50S ribosomal protein L6"/>
    <property type="match status" value="1"/>
</dbReference>
<dbReference type="NCBIfam" id="TIGR03654">
    <property type="entry name" value="L6_bact"/>
    <property type="match status" value="1"/>
</dbReference>
<dbReference type="PANTHER" id="PTHR11655:SF14">
    <property type="entry name" value="LARGE RIBOSOMAL SUBUNIT PROTEIN UL6M"/>
    <property type="match status" value="1"/>
</dbReference>
<evidence type="ECO:0000313" key="7">
    <source>
        <dbReference type="EMBL" id="SVB83732.1"/>
    </source>
</evidence>
<proteinExistence type="inferred from homology"/>
<dbReference type="InterPro" id="IPR019906">
    <property type="entry name" value="Ribosomal_uL6_bac-type"/>
</dbReference>
<dbReference type="SUPFAM" id="SSF56053">
    <property type="entry name" value="Ribosomal protein L6"/>
    <property type="match status" value="2"/>
</dbReference>
<dbReference type="InterPro" id="IPR002358">
    <property type="entry name" value="Ribosomal_uL6_CS"/>
</dbReference>
<reference evidence="7" key="1">
    <citation type="submission" date="2018-05" db="EMBL/GenBank/DDBJ databases">
        <authorList>
            <person name="Lanie J.A."/>
            <person name="Ng W.-L."/>
            <person name="Kazmierczak K.M."/>
            <person name="Andrzejewski T.M."/>
            <person name="Davidsen T.M."/>
            <person name="Wayne K.J."/>
            <person name="Tettelin H."/>
            <person name="Glass J.I."/>
            <person name="Rusch D."/>
            <person name="Podicherti R."/>
            <person name="Tsui H.-C.T."/>
            <person name="Winkler M.E."/>
        </authorList>
    </citation>
    <scope>NUCLEOTIDE SEQUENCE</scope>
</reference>
<accession>A0A382H949</accession>
<comment type="similarity">
    <text evidence="1">Belongs to the universal ribosomal protein uL6 family.</text>
</comment>
<dbReference type="AlphaFoldDB" id="A0A382H949"/>
<name>A0A382H949_9ZZZZ</name>
<dbReference type="PANTHER" id="PTHR11655">
    <property type="entry name" value="60S/50S RIBOSOMAL PROTEIN L6/L9"/>
    <property type="match status" value="1"/>
</dbReference>
<gene>
    <name evidence="7" type="ORF">METZ01_LOCUS236586</name>
</gene>
<dbReference type="InterPro" id="IPR020040">
    <property type="entry name" value="Ribosomal_uL6_a/b-dom"/>
</dbReference>
<evidence type="ECO:0000259" key="6">
    <source>
        <dbReference type="Pfam" id="PF00347"/>
    </source>
</evidence>
<evidence type="ECO:0000256" key="2">
    <source>
        <dbReference type="ARBA" id="ARBA00022730"/>
    </source>
</evidence>
<feature type="domain" description="Large ribosomal subunit protein uL6 alpha-beta" evidence="6">
    <location>
        <begin position="91"/>
        <end position="164"/>
    </location>
</feature>
<dbReference type="Gene3D" id="3.90.930.12">
    <property type="entry name" value="Ribosomal protein L6, alpha-beta domain"/>
    <property type="match status" value="2"/>
</dbReference>
<sequence>MSRIGREPIEIPNGVDVTLNGRSVKVKGPKGDLTMDVHRDIAVMIEDRTVTVERPSDEPRHRALHGLTRTLIANMVTGVVDGFSKTLEIEGVGYRGQKKGSGIELSLGFSHTIQFTAPKGVDIELPSPTTIVVRGIDKQAVGQAAAEIRAFRPPEPYKGKGIRYQGEHIRRKAGKTAVT</sequence>
<keyword evidence="3" id="KW-0694">RNA-binding</keyword>
<organism evidence="7">
    <name type="scientific">marine metagenome</name>
    <dbReference type="NCBI Taxonomy" id="408172"/>
    <lineage>
        <taxon>unclassified sequences</taxon>
        <taxon>metagenomes</taxon>
        <taxon>ecological metagenomes</taxon>
    </lineage>
</organism>
<dbReference type="GO" id="GO:0022625">
    <property type="term" value="C:cytosolic large ribosomal subunit"/>
    <property type="evidence" value="ECO:0007669"/>
    <property type="project" value="TreeGrafter"/>
</dbReference>
<protein>
    <recommendedName>
        <fullName evidence="6">Large ribosomal subunit protein uL6 alpha-beta domain-containing protein</fullName>
    </recommendedName>
</protein>
<dbReference type="EMBL" id="UINC01059857">
    <property type="protein sequence ID" value="SVB83732.1"/>
    <property type="molecule type" value="Genomic_DNA"/>
</dbReference>
<feature type="domain" description="Large ribosomal subunit protein uL6 alpha-beta" evidence="6">
    <location>
        <begin position="11"/>
        <end position="82"/>
    </location>
</feature>
<dbReference type="HAMAP" id="MF_01365_B">
    <property type="entry name" value="Ribosomal_uL6_B"/>
    <property type="match status" value="1"/>
</dbReference>
<keyword evidence="4" id="KW-0689">Ribosomal protein</keyword>
<dbReference type="InterPro" id="IPR000702">
    <property type="entry name" value="Ribosomal_uL6-like"/>
</dbReference>
<evidence type="ECO:0000256" key="4">
    <source>
        <dbReference type="ARBA" id="ARBA00022980"/>
    </source>
</evidence>
<dbReference type="GO" id="GO:0019843">
    <property type="term" value="F:rRNA binding"/>
    <property type="evidence" value="ECO:0007669"/>
    <property type="project" value="UniProtKB-KW"/>
</dbReference>
<evidence type="ECO:0000256" key="1">
    <source>
        <dbReference type="ARBA" id="ARBA00009356"/>
    </source>
</evidence>
<dbReference type="GO" id="GO:0002181">
    <property type="term" value="P:cytoplasmic translation"/>
    <property type="evidence" value="ECO:0007669"/>
    <property type="project" value="TreeGrafter"/>
</dbReference>